<name>A0A2U1CTM9_9GAMM</name>
<comment type="caution">
    <text evidence="1">The sequence shown here is derived from an EMBL/GenBank/DDBJ whole genome shotgun (WGS) entry which is preliminary data.</text>
</comment>
<proteinExistence type="predicted"/>
<gene>
    <name evidence="1" type="ORF">C8D92_110127</name>
</gene>
<evidence type="ECO:0000313" key="1">
    <source>
        <dbReference type="EMBL" id="PVY70096.1"/>
    </source>
</evidence>
<sequence>MDAEKKRMSLPGGPTHVVQRGHNRDACLLLMMTTAIMPRQKDGTALWGCATKPLPDDFQGALQTWTSATTLQAKGC</sequence>
<evidence type="ECO:0000313" key="2">
    <source>
        <dbReference type="Proteomes" id="UP000245887"/>
    </source>
</evidence>
<reference evidence="1 2" key="1">
    <citation type="submission" date="2018-04" db="EMBL/GenBank/DDBJ databases">
        <title>Genomic Encyclopedia of Type Strains, Phase IV (KMG-IV): sequencing the most valuable type-strain genomes for metagenomic binning, comparative biology and taxonomic classification.</title>
        <authorList>
            <person name="Goeker M."/>
        </authorList>
    </citation>
    <scope>NUCLEOTIDE SEQUENCE [LARGE SCALE GENOMIC DNA]</scope>
    <source>
        <strain evidence="1 2">DSM 28688</strain>
    </source>
</reference>
<dbReference type="EMBL" id="QEKQ01000010">
    <property type="protein sequence ID" value="PVY70096.1"/>
    <property type="molecule type" value="Genomic_DNA"/>
</dbReference>
<dbReference type="Proteomes" id="UP000245887">
    <property type="component" value="Unassembled WGS sequence"/>
</dbReference>
<accession>A0A2U1CTM9</accession>
<protein>
    <submittedName>
        <fullName evidence="1">Uncharacterized protein</fullName>
    </submittedName>
</protein>
<dbReference type="AlphaFoldDB" id="A0A2U1CTM9"/>
<organism evidence="1 2">
    <name type="scientific">Tamilnaduibacter salinus</name>
    <dbReference type="NCBI Taxonomy" id="1484056"/>
    <lineage>
        <taxon>Bacteria</taxon>
        <taxon>Pseudomonadati</taxon>
        <taxon>Pseudomonadota</taxon>
        <taxon>Gammaproteobacteria</taxon>
        <taxon>Pseudomonadales</taxon>
        <taxon>Marinobacteraceae</taxon>
        <taxon>Tamilnaduibacter</taxon>
    </lineage>
</organism>